<dbReference type="GO" id="GO:0004467">
    <property type="term" value="F:long-chain fatty acid-CoA ligase activity"/>
    <property type="evidence" value="ECO:0007669"/>
    <property type="project" value="UniProtKB-EC"/>
</dbReference>
<dbReference type="RefSeq" id="WP_145058075.1">
    <property type="nucleotide sequence ID" value="NZ_CP036433.1"/>
</dbReference>
<dbReference type="PANTHER" id="PTHR43767">
    <property type="entry name" value="LONG-CHAIN-FATTY-ACID--COA LIGASE"/>
    <property type="match status" value="1"/>
</dbReference>
<sequence length="547" mass="58637">MDDVSQPVTIAYRPVPLHAAVLTGLPTLTTDASADVGAAREPLASHRYLADAFLATAAARPDQAAIEMGDRRYGFADLASAAMAVARRLHQQPLFQQGDCVGLLLENGPEYIAAFYGVLLAGGVATPLPPNVESARLEKIRRNCHLTLFLSDPKTVKKRREFDPAACDTIDLASPGDGEIPRVLRDPVRSPAMILFTSGSSGDPKGVMLSDANLLANSASIIEYLSIAHDERALALLPFYHAYGASVMQTHLLAGATLLIDGSLTFPETVITALAERKATSFAGVPEAYHALLQYAPLGEHPLPDLRYLTVAGGRLDPDTAVRIASQIAPAKFFVMYGQSEASARLAYLPPNELQQRSSSIGRAIPGVELAVLASDGTPAPVGVLGELCARGPNIMLGYWDSPQESTAVLADGWLHTGDLAIIDEQGYFYIKGRKNDLVKIQGHRTHPREIEEAITACAPSWRVIVTPYQRGDTMRLAMFVAPGPGETVTVDDVRKLCLRELPRPKNPSYIEILQEIPLNGALKTDRAGLAEQALAADSFAAAKRAA</sequence>
<accession>A0A518E3I2</accession>
<name>A0A518E3I2_9BACT</name>
<evidence type="ECO:0000259" key="1">
    <source>
        <dbReference type="Pfam" id="PF00501"/>
    </source>
</evidence>
<dbReference type="SUPFAM" id="SSF56801">
    <property type="entry name" value="Acetyl-CoA synthetase-like"/>
    <property type="match status" value="1"/>
</dbReference>
<dbReference type="EMBL" id="CP036433">
    <property type="protein sequence ID" value="QDU98650.1"/>
    <property type="molecule type" value="Genomic_DNA"/>
</dbReference>
<keyword evidence="2" id="KW-0436">Ligase</keyword>
<organism evidence="2 3">
    <name type="scientific">Lignipirellula cremea</name>
    <dbReference type="NCBI Taxonomy" id="2528010"/>
    <lineage>
        <taxon>Bacteria</taxon>
        <taxon>Pseudomonadati</taxon>
        <taxon>Planctomycetota</taxon>
        <taxon>Planctomycetia</taxon>
        <taxon>Pirellulales</taxon>
        <taxon>Pirellulaceae</taxon>
        <taxon>Lignipirellula</taxon>
    </lineage>
</organism>
<dbReference type="InterPro" id="IPR042099">
    <property type="entry name" value="ANL_N_sf"/>
</dbReference>
<dbReference type="InterPro" id="IPR045851">
    <property type="entry name" value="AMP-bd_C_sf"/>
</dbReference>
<dbReference type="Proteomes" id="UP000317648">
    <property type="component" value="Chromosome"/>
</dbReference>
<dbReference type="AlphaFoldDB" id="A0A518E3I2"/>
<dbReference type="InterPro" id="IPR000873">
    <property type="entry name" value="AMP-dep_synth/lig_dom"/>
</dbReference>
<dbReference type="Pfam" id="PF00501">
    <property type="entry name" value="AMP-binding"/>
    <property type="match status" value="1"/>
</dbReference>
<dbReference type="PANTHER" id="PTHR43767:SF10">
    <property type="entry name" value="SURFACTIN SYNTHASE SUBUNIT 1"/>
    <property type="match status" value="1"/>
</dbReference>
<feature type="domain" description="AMP-dependent synthetase/ligase" evidence="1">
    <location>
        <begin position="55"/>
        <end position="400"/>
    </location>
</feature>
<reference evidence="2 3" key="1">
    <citation type="submission" date="2019-02" db="EMBL/GenBank/DDBJ databases">
        <title>Deep-cultivation of Planctomycetes and their phenomic and genomic characterization uncovers novel biology.</title>
        <authorList>
            <person name="Wiegand S."/>
            <person name="Jogler M."/>
            <person name="Boedeker C."/>
            <person name="Pinto D."/>
            <person name="Vollmers J."/>
            <person name="Rivas-Marin E."/>
            <person name="Kohn T."/>
            <person name="Peeters S.H."/>
            <person name="Heuer A."/>
            <person name="Rast P."/>
            <person name="Oberbeckmann S."/>
            <person name="Bunk B."/>
            <person name="Jeske O."/>
            <person name="Meyerdierks A."/>
            <person name="Storesund J.E."/>
            <person name="Kallscheuer N."/>
            <person name="Luecker S."/>
            <person name="Lage O.M."/>
            <person name="Pohl T."/>
            <person name="Merkel B.J."/>
            <person name="Hornburger P."/>
            <person name="Mueller R.-W."/>
            <person name="Bruemmer F."/>
            <person name="Labrenz M."/>
            <person name="Spormann A.M."/>
            <person name="Op den Camp H."/>
            <person name="Overmann J."/>
            <person name="Amann R."/>
            <person name="Jetten M.S.M."/>
            <person name="Mascher T."/>
            <person name="Medema M.H."/>
            <person name="Devos D.P."/>
            <person name="Kaster A.-K."/>
            <person name="Ovreas L."/>
            <person name="Rohde M."/>
            <person name="Galperin M.Y."/>
            <person name="Jogler C."/>
        </authorList>
    </citation>
    <scope>NUCLEOTIDE SEQUENCE [LARGE SCALE GENOMIC DNA]</scope>
    <source>
        <strain evidence="2 3">Pla85_3_4</strain>
    </source>
</reference>
<dbReference type="KEGG" id="lcre:Pla8534_65220"/>
<gene>
    <name evidence="2" type="primary">lcfB_6</name>
    <name evidence="2" type="ORF">Pla8534_65220</name>
</gene>
<evidence type="ECO:0000313" key="2">
    <source>
        <dbReference type="EMBL" id="QDU98650.1"/>
    </source>
</evidence>
<dbReference type="InterPro" id="IPR050237">
    <property type="entry name" value="ATP-dep_AMP-bd_enzyme"/>
</dbReference>
<protein>
    <submittedName>
        <fullName evidence="2">Long-chain-fatty-acid--CoA ligase</fullName>
        <ecNumber evidence="2">6.2.1.3</ecNumber>
    </submittedName>
</protein>
<dbReference type="Gene3D" id="3.30.300.30">
    <property type="match status" value="1"/>
</dbReference>
<evidence type="ECO:0000313" key="3">
    <source>
        <dbReference type="Proteomes" id="UP000317648"/>
    </source>
</evidence>
<proteinExistence type="predicted"/>
<dbReference type="EC" id="6.2.1.3" evidence="2"/>
<dbReference type="InterPro" id="IPR020845">
    <property type="entry name" value="AMP-binding_CS"/>
</dbReference>
<keyword evidence="3" id="KW-1185">Reference proteome</keyword>
<dbReference type="Gene3D" id="3.40.50.12780">
    <property type="entry name" value="N-terminal domain of ligase-like"/>
    <property type="match status" value="1"/>
</dbReference>
<dbReference type="OrthoDB" id="9778383at2"/>
<dbReference type="PROSITE" id="PS00455">
    <property type="entry name" value="AMP_BINDING"/>
    <property type="match status" value="1"/>
</dbReference>